<name>A0A4D6DUR0_9CAUD</name>
<organism evidence="1 2">
    <name type="scientific">Enterococcus phage vB_EfaP_Efmus1</name>
    <dbReference type="NCBI Taxonomy" id="2546625"/>
    <lineage>
        <taxon>Viruses</taxon>
        <taxon>Duplodnaviria</taxon>
        <taxon>Heunggongvirae</taxon>
        <taxon>Uroviricota</taxon>
        <taxon>Caudoviricetes</taxon>
        <taxon>Rountreeviridae</taxon>
        <taxon>Sarlesvirinae</taxon>
        <taxon>Copernicusvirus</taxon>
        <taxon>Copernicusvirus Efmus1</taxon>
    </lineage>
</organism>
<evidence type="ECO:0000313" key="2">
    <source>
        <dbReference type="Proteomes" id="UP000297164"/>
    </source>
</evidence>
<dbReference type="EMBL" id="MK721195">
    <property type="protein sequence ID" value="QBZ69499.1"/>
    <property type="molecule type" value="Genomic_DNA"/>
</dbReference>
<dbReference type="GeneID" id="56214541"/>
<accession>A0A4D6DUR0</accession>
<dbReference type="Proteomes" id="UP000297164">
    <property type="component" value="Segment"/>
</dbReference>
<dbReference type="KEGG" id="vg:56214541"/>
<protein>
    <submittedName>
        <fullName evidence="1">Uncharacterized protein</fullName>
    </submittedName>
</protein>
<dbReference type="RefSeq" id="YP_009908972.1">
    <property type="nucleotide sequence ID" value="NC_049938.1"/>
</dbReference>
<evidence type="ECO:0000313" key="1">
    <source>
        <dbReference type="EMBL" id="QBZ69499.1"/>
    </source>
</evidence>
<reference evidence="1 2" key="1">
    <citation type="submission" date="2019-03" db="EMBL/GenBank/DDBJ databases">
        <title>Bacteriophages that Target Cytolytic Enterococcus faecalis Reduce Features of Ethanol-induced Liver Disease.</title>
        <authorList>
            <person name="Fouts D.E."/>
            <person name="Duan Y."/>
            <person name="White R.C."/>
            <person name="Nguyen K."/>
            <person name="Singh I."/>
            <person name="Schnabl B."/>
        </authorList>
    </citation>
    <scope>NUCLEOTIDE SEQUENCE [LARGE SCALE GENOMIC DNA]</scope>
</reference>
<sequence length="54" mass="6012">MLIKYLKLLIPTSVNTPDTKANTKAKNKSVIHTANTFSKNVNSLIDLPPDIYII</sequence>
<keyword evidence="2" id="KW-1185">Reference proteome</keyword>
<proteinExistence type="predicted"/>